<reference evidence="2" key="1">
    <citation type="journal article" date="2014" name="Antimicrob. Agents Chemother.">
        <title>Detection of variants of the pRAS3, pAB5S9, and pSN254 plasmids in Aeromonas salmonicida subsp. salmonicida: multidrug-resistance, interspecies exchanges, and plasmid reshaping.</title>
        <authorList>
            <person name="Vincent A.T."/>
            <person name="Trudel M.V."/>
            <person name="Paquet V.E."/>
            <person name="Boyle B."/>
            <person name="Tanaka K.H."/>
            <person name="Dallaire-Dufresne S."/>
            <person name="Daher R.K."/>
            <person name="Frenette M."/>
            <person name="Derome N."/>
            <person name="Charette S.J."/>
        </authorList>
    </citation>
    <scope>NUCLEOTIDE SEQUENCE</scope>
    <source>
        <strain evidence="2">2004-05MF26</strain>
        <plasmid evidence="2">pSN254b</plasmid>
    </source>
</reference>
<dbReference type="InterPro" id="IPR010183">
    <property type="entry name" value="Phage_lambda_Bet"/>
</dbReference>
<protein>
    <submittedName>
        <fullName evidence="2">Phage recombination protein Bet</fullName>
    </submittedName>
</protein>
<sequence>MVSSNRSFVNWRNTMSDNKSLVTRIASRFGVDTRKFYETLKATAFKQRDGSAPTDEQMMTLLIVAEQYGLNPFTREIYAFPDKQNGIIPVVGVDGWSRIINEHPQYDGVEFVYSDKMVRMQGAKVDCPEWIECVIYRKDRSRPIRIKEFIDEVYREPFQGQGRNGAYTVDGPWQTHTKRQLRHKSLIQCSRVAFGFSGIYDQDEAERIREMEQASAINPAIANLPSPSQVQSQEPLAIEHKELDPILTKLANRAIAENAWSAAHEYVKGRYEGSELQYATQFLRDKEMDQMEPPKPDYQEAHEQESAAGGSANAEPGAEEMPPLSDEDMIPVTEEEGAEGSYY</sequence>
<evidence type="ECO:0000313" key="2">
    <source>
        <dbReference type="EMBL" id="AIM49598.1"/>
    </source>
</evidence>
<dbReference type="Pfam" id="PF03837">
    <property type="entry name" value="RecT"/>
    <property type="match status" value="1"/>
</dbReference>
<dbReference type="GO" id="GO:0003677">
    <property type="term" value="F:DNA binding"/>
    <property type="evidence" value="ECO:0007669"/>
    <property type="project" value="InterPro"/>
</dbReference>
<accession>A0A096Y6A2</accession>
<dbReference type="InterPro" id="IPR018330">
    <property type="entry name" value="RecT_fam"/>
</dbReference>
<gene>
    <name evidence="2" type="primary">bet</name>
</gene>
<dbReference type="SMR" id="A0A096Y6A2"/>
<dbReference type="EMBL" id="KJ909290">
    <property type="protein sequence ID" value="AIM49598.1"/>
    <property type="molecule type" value="Genomic_DNA"/>
</dbReference>
<proteinExistence type="predicted"/>
<dbReference type="GO" id="GO:0006310">
    <property type="term" value="P:DNA recombination"/>
    <property type="evidence" value="ECO:0007669"/>
    <property type="project" value="InterPro"/>
</dbReference>
<feature type="compositionally biased region" description="Acidic residues" evidence="1">
    <location>
        <begin position="325"/>
        <end position="343"/>
    </location>
</feature>
<dbReference type="AlphaFoldDB" id="A0A096Y6A2"/>
<keyword evidence="2" id="KW-0614">Plasmid</keyword>
<geneLocation type="plasmid" evidence="2">
    <name>pSN254b</name>
</geneLocation>
<feature type="compositionally biased region" description="Basic and acidic residues" evidence="1">
    <location>
        <begin position="288"/>
        <end position="305"/>
    </location>
</feature>
<name>A0A096Y6A2_AERSS</name>
<evidence type="ECO:0000256" key="1">
    <source>
        <dbReference type="SAM" id="MobiDB-lite"/>
    </source>
</evidence>
<dbReference type="NCBIfam" id="TIGR01913">
    <property type="entry name" value="bet_lambda"/>
    <property type="match status" value="1"/>
</dbReference>
<feature type="region of interest" description="Disordered" evidence="1">
    <location>
        <begin position="288"/>
        <end position="343"/>
    </location>
</feature>
<organism evidence="2">
    <name type="scientific">Aeromonas salmonicida subsp. salmonicida</name>
    <dbReference type="NCBI Taxonomy" id="29491"/>
    <lineage>
        <taxon>Bacteria</taxon>
        <taxon>Pseudomonadati</taxon>
        <taxon>Pseudomonadota</taxon>
        <taxon>Gammaproteobacteria</taxon>
        <taxon>Aeromonadales</taxon>
        <taxon>Aeromonadaceae</taxon>
        <taxon>Aeromonas</taxon>
    </lineage>
</organism>